<dbReference type="PANTHER" id="PTHR46796:SF2">
    <property type="entry name" value="TRANSCRIPTIONAL REGULATORY PROTEIN"/>
    <property type="match status" value="1"/>
</dbReference>
<dbReference type="Gene3D" id="1.10.10.60">
    <property type="entry name" value="Homeodomain-like"/>
    <property type="match status" value="2"/>
</dbReference>
<dbReference type="SUPFAM" id="SSF51215">
    <property type="entry name" value="Regulatory protein AraC"/>
    <property type="match status" value="1"/>
</dbReference>
<dbReference type="SUPFAM" id="SSF46689">
    <property type="entry name" value="Homeodomain-like"/>
    <property type="match status" value="2"/>
</dbReference>
<dbReference type="Pfam" id="PF12833">
    <property type="entry name" value="HTH_18"/>
    <property type="match status" value="1"/>
</dbReference>
<reference evidence="6 7" key="1">
    <citation type="submission" date="2019-05" db="EMBL/GenBank/DDBJ databases">
        <authorList>
            <consortium name="Science for Life Laboratories"/>
        </authorList>
    </citation>
    <scope>NUCLEOTIDE SEQUENCE [LARGE SCALE GENOMIC DNA]</scope>
    <source>
        <strain evidence="6">Soil9</strain>
    </source>
</reference>
<protein>
    <recommendedName>
        <fullName evidence="5">HTH araC/xylS-type domain-containing protein</fullName>
    </recommendedName>
</protein>
<dbReference type="AlphaFoldDB" id="A0A6P2D9R6"/>
<name>A0A6P2D9R6_9BACT</name>
<dbReference type="EMBL" id="LR593886">
    <property type="protein sequence ID" value="VTR96230.1"/>
    <property type="molecule type" value="Genomic_DNA"/>
</dbReference>
<dbReference type="InterPro" id="IPR037923">
    <property type="entry name" value="HTH-like"/>
</dbReference>
<feature type="domain" description="HTH araC/xylS-type" evidence="5">
    <location>
        <begin position="183"/>
        <end position="280"/>
    </location>
</feature>
<keyword evidence="2" id="KW-0238">DNA-binding</keyword>
<dbReference type="KEGG" id="gms:SOIL9_14840"/>
<dbReference type="GO" id="GO:0003700">
    <property type="term" value="F:DNA-binding transcription factor activity"/>
    <property type="evidence" value="ECO:0007669"/>
    <property type="project" value="InterPro"/>
</dbReference>
<dbReference type="PANTHER" id="PTHR46796">
    <property type="entry name" value="HTH-TYPE TRANSCRIPTIONAL ACTIVATOR RHAS-RELATED"/>
    <property type="match status" value="1"/>
</dbReference>
<evidence type="ECO:0000256" key="2">
    <source>
        <dbReference type="ARBA" id="ARBA00023125"/>
    </source>
</evidence>
<keyword evidence="3" id="KW-0804">Transcription</keyword>
<dbReference type="InterPro" id="IPR018060">
    <property type="entry name" value="HTH_AraC"/>
</dbReference>
<dbReference type="InterPro" id="IPR050204">
    <property type="entry name" value="AraC_XylS_family_regulators"/>
</dbReference>
<evidence type="ECO:0000256" key="1">
    <source>
        <dbReference type="ARBA" id="ARBA00023015"/>
    </source>
</evidence>
<sequence length="291" mass="31827">METIVPQRPSAPADVTSMGRSDASGGLDLMLAIHRTHTFPRHFHETYVVQVVESGVDRFYCRGALHEAGAGSVVCLNPGEVHTGGPAHGQVLRYRSFYLQTRYLAEVASDLGGSGQRAPEFHHCVISDPALTGRLAQIHAAIQPPTPRIEAEERLLDGAASLLAAVGYGRRVGALRREDGAVRVACEYLRANVSGQPSLDDLAAQTRLSRFHLLRVFRRATGLPPHQYLLNLRIEQARVLLRRGVPPAQVAASVGFADQSHLNRYFKRHIGITPGRYAQSNIVQDRVPASQ</sequence>
<evidence type="ECO:0000259" key="5">
    <source>
        <dbReference type="PROSITE" id="PS01124"/>
    </source>
</evidence>
<evidence type="ECO:0000313" key="6">
    <source>
        <dbReference type="EMBL" id="VTR96230.1"/>
    </source>
</evidence>
<evidence type="ECO:0000256" key="3">
    <source>
        <dbReference type="ARBA" id="ARBA00023163"/>
    </source>
</evidence>
<dbReference type="Pfam" id="PF02311">
    <property type="entry name" value="AraC_binding"/>
    <property type="match status" value="1"/>
</dbReference>
<keyword evidence="7" id="KW-1185">Reference proteome</keyword>
<dbReference type="SMART" id="SM00342">
    <property type="entry name" value="HTH_ARAC"/>
    <property type="match status" value="1"/>
</dbReference>
<dbReference type="PROSITE" id="PS01124">
    <property type="entry name" value="HTH_ARAC_FAMILY_2"/>
    <property type="match status" value="1"/>
</dbReference>
<feature type="region of interest" description="Disordered" evidence="4">
    <location>
        <begin position="1"/>
        <end position="20"/>
    </location>
</feature>
<evidence type="ECO:0000313" key="7">
    <source>
        <dbReference type="Proteomes" id="UP000464178"/>
    </source>
</evidence>
<accession>A0A6P2D9R6</accession>
<dbReference type="InterPro" id="IPR003313">
    <property type="entry name" value="AraC-bd"/>
</dbReference>
<dbReference type="Proteomes" id="UP000464178">
    <property type="component" value="Chromosome"/>
</dbReference>
<organism evidence="6 7">
    <name type="scientific">Gemmata massiliana</name>
    <dbReference type="NCBI Taxonomy" id="1210884"/>
    <lineage>
        <taxon>Bacteria</taxon>
        <taxon>Pseudomonadati</taxon>
        <taxon>Planctomycetota</taxon>
        <taxon>Planctomycetia</taxon>
        <taxon>Gemmatales</taxon>
        <taxon>Gemmataceae</taxon>
        <taxon>Gemmata</taxon>
    </lineage>
</organism>
<dbReference type="InterPro" id="IPR009057">
    <property type="entry name" value="Homeodomain-like_sf"/>
</dbReference>
<evidence type="ECO:0000256" key="4">
    <source>
        <dbReference type="SAM" id="MobiDB-lite"/>
    </source>
</evidence>
<keyword evidence="1" id="KW-0805">Transcription regulation</keyword>
<proteinExistence type="predicted"/>
<dbReference type="GO" id="GO:0043565">
    <property type="term" value="F:sequence-specific DNA binding"/>
    <property type="evidence" value="ECO:0007669"/>
    <property type="project" value="InterPro"/>
</dbReference>
<gene>
    <name evidence="6" type="ORF">SOIL9_14840</name>
</gene>